<dbReference type="Pfam" id="PF13966">
    <property type="entry name" value="zf-RVT"/>
    <property type="match status" value="1"/>
</dbReference>
<dbReference type="AlphaFoldDB" id="A0AAE0A0R7"/>
<dbReference type="Proteomes" id="UP001281410">
    <property type="component" value="Unassembled WGS sequence"/>
</dbReference>
<accession>A0AAE0A0R7</accession>
<reference evidence="2" key="1">
    <citation type="journal article" date="2023" name="Plant J.">
        <title>Genome sequences and population genomics provide insights into the demographic history, inbreeding, and mutation load of two 'living fossil' tree species of Dipteronia.</title>
        <authorList>
            <person name="Feng Y."/>
            <person name="Comes H.P."/>
            <person name="Chen J."/>
            <person name="Zhu S."/>
            <person name="Lu R."/>
            <person name="Zhang X."/>
            <person name="Li P."/>
            <person name="Qiu J."/>
            <person name="Olsen K.M."/>
            <person name="Qiu Y."/>
        </authorList>
    </citation>
    <scope>NUCLEOTIDE SEQUENCE</scope>
    <source>
        <strain evidence="2">NBL</strain>
    </source>
</reference>
<organism evidence="2 3">
    <name type="scientific">Dipteronia sinensis</name>
    <dbReference type="NCBI Taxonomy" id="43782"/>
    <lineage>
        <taxon>Eukaryota</taxon>
        <taxon>Viridiplantae</taxon>
        <taxon>Streptophyta</taxon>
        <taxon>Embryophyta</taxon>
        <taxon>Tracheophyta</taxon>
        <taxon>Spermatophyta</taxon>
        <taxon>Magnoliopsida</taxon>
        <taxon>eudicotyledons</taxon>
        <taxon>Gunneridae</taxon>
        <taxon>Pentapetalae</taxon>
        <taxon>rosids</taxon>
        <taxon>malvids</taxon>
        <taxon>Sapindales</taxon>
        <taxon>Sapindaceae</taxon>
        <taxon>Hippocastanoideae</taxon>
        <taxon>Acereae</taxon>
        <taxon>Dipteronia</taxon>
    </lineage>
</organism>
<evidence type="ECO:0000313" key="3">
    <source>
        <dbReference type="Proteomes" id="UP001281410"/>
    </source>
</evidence>
<dbReference type="EMBL" id="JANJYJ010000007">
    <property type="protein sequence ID" value="KAK3198615.1"/>
    <property type="molecule type" value="Genomic_DNA"/>
</dbReference>
<dbReference type="InterPro" id="IPR026960">
    <property type="entry name" value="RVT-Znf"/>
</dbReference>
<feature type="domain" description="Reverse transcriptase zinc-binding" evidence="1">
    <location>
        <begin position="93"/>
        <end position="149"/>
    </location>
</feature>
<protein>
    <recommendedName>
        <fullName evidence="1">Reverse transcriptase zinc-binding domain-containing protein</fullName>
    </recommendedName>
</protein>
<comment type="caution">
    <text evidence="2">The sequence shown here is derived from an EMBL/GenBank/DDBJ whole genome shotgun (WGS) entry which is preliminary data.</text>
</comment>
<proteinExistence type="predicted"/>
<evidence type="ECO:0000259" key="1">
    <source>
        <dbReference type="Pfam" id="PF13966"/>
    </source>
</evidence>
<sequence length="150" mass="16868">MVYLPKVHKDVNLVCHLKTPSGCWDGLQIQKLLIDSDSVDIVSISVSNVQREDSLSWHFSSNGNYTVRSGYKLGVDLLQQHLSSSSGSVGAGSSWNDLWKIDVPPKIKGFIWKACKIWIQTLRNRFRRKIAGDGYCPLCYCCHETTTHAL</sequence>
<keyword evidence="3" id="KW-1185">Reference proteome</keyword>
<name>A0AAE0A0R7_9ROSI</name>
<gene>
    <name evidence="2" type="ORF">Dsin_022030</name>
</gene>
<evidence type="ECO:0000313" key="2">
    <source>
        <dbReference type="EMBL" id="KAK3198615.1"/>
    </source>
</evidence>